<evidence type="ECO:0000259" key="4">
    <source>
        <dbReference type="SMART" id="SM00796"/>
    </source>
</evidence>
<name>A0A4V1LGC2_9BACI</name>
<dbReference type="NCBIfam" id="TIGR00370">
    <property type="entry name" value="5-oxoprolinase subunit PxpB"/>
    <property type="match status" value="1"/>
</dbReference>
<feature type="domain" description="Carboxyltransferase" evidence="4">
    <location>
        <begin position="4"/>
        <end position="205"/>
    </location>
</feature>
<dbReference type="PANTHER" id="PTHR34698:SF2">
    <property type="entry name" value="5-OXOPROLINASE SUBUNIT B"/>
    <property type="match status" value="1"/>
</dbReference>
<proteinExistence type="predicted"/>
<dbReference type="InterPro" id="IPR029000">
    <property type="entry name" value="Cyclophilin-like_dom_sf"/>
</dbReference>
<keyword evidence="2 5" id="KW-0378">Hydrolase</keyword>
<dbReference type="Pfam" id="PF02682">
    <property type="entry name" value="CT_C_D"/>
    <property type="match status" value="1"/>
</dbReference>
<organism evidence="5 6">
    <name type="scientific">Anaerobacillus alkaliphilus</name>
    <dbReference type="NCBI Taxonomy" id="1548597"/>
    <lineage>
        <taxon>Bacteria</taxon>
        <taxon>Bacillati</taxon>
        <taxon>Bacillota</taxon>
        <taxon>Bacilli</taxon>
        <taxon>Bacillales</taxon>
        <taxon>Bacillaceae</taxon>
        <taxon>Anaerobacillus</taxon>
    </lineage>
</organism>
<dbReference type="AlphaFoldDB" id="A0A4V1LGC2"/>
<keyword evidence="3" id="KW-0067">ATP-binding</keyword>
<dbReference type="OrthoDB" id="9778567at2"/>
<keyword evidence="1" id="KW-0547">Nucleotide-binding</keyword>
<dbReference type="InterPro" id="IPR010016">
    <property type="entry name" value="PxpB"/>
</dbReference>
<dbReference type="Proteomes" id="UP000290649">
    <property type="component" value="Unassembled WGS sequence"/>
</dbReference>
<dbReference type="SUPFAM" id="SSF160467">
    <property type="entry name" value="PH0987 N-terminal domain-like"/>
    <property type="match status" value="1"/>
</dbReference>
<dbReference type="GO" id="GO:0017168">
    <property type="term" value="F:5-oxoprolinase (ATP-hydrolyzing) activity"/>
    <property type="evidence" value="ECO:0007669"/>
    <property type="project" value="UniProtKB-EC"/>
</dbReference>
<evidence type="ECO:0000256" key="1">
    <source>
        <dbReference type="ARBA" id="ARBA00022741"/>
    </source>
</evidence>
<evidence type="ECO:0000256" key="3">
    <source>
        <dbReference type="ARBA" id="ARBA00022840"/>
    </source>
</evidence>
<reference evidence="5 6" key="1">
    <citation type="journal article" date="2019" name="Int. J. Syst. Evol. Microbiol.">
        <title>Anaerobacillus alkaliphilus sp. nov., a novel alkaliphilic and moderately halophilic bacterium.</title>
        <authorList>
            <person name="Borsodi A.K."/>
            <person name="Aszalos J.M."/>
            <person name="Bihari P."/>
            <person name="Nagy I."/>
            <person name="Schumann P."/>
            <person name="Sproer C."/>
            <person name="Kovacs A.L."/>
            <person name="Boka K."/>
            <person name="Dobosy P."/>
            <person name="Ovari M."/>
            <person name="Szili-Kovacs T."/>
            <person name="Toth E."/>
        </authorList>
    </citation>
    <scope>NUCLEOTIDE SEQUENCE [LARGE SCALE GENOMIC DNA]</scope>
    <source>
        <strain evidence="5 6">B16-10</strain>
    </source>
</reference>
<accession>A0A4V1LGC2</accession>
<dbReference type="PANTHER" id="PTHR34698">
    <property type="entry name" value="5-OXOPROLINASE SUBUNIT B"/>
    <property type="match status" value="1"/>
</dbReference>
<evidence type="ECO:0000313" key="6">
    <source>
        <dbReference type="Proteomes" id="UP000290649"/>
    </source>
</evidence>
<keyword evidence="6" id="KW-1185">Reference proteome</keyword>
<evidence type="ECO:0000256" key="2">
    <source>
        <dbReference type="ARBA" id="ARBA00022801"/>
    </source>
</evidence>
<sequence>MVKHRCSPLGDSAVRVAFGNQISKEINRDIRSFCELLKAEQPTGVIEWTPSYTAVTIYYLPKLATYDEIVAQVSELLAKIDQVTISKSRRVFVPVCYGGEYGPDIAQVADHNDLLMEDVIKIHTAENYLVYMLGFTPGFPYLGGMSKAICTPRQAVPRMNVPAGSVGIADEQTGIYSLSTPGGWQIIGRTPLVLYDGHRDKPALFEAGDYIKFCSIKQSEYQKIEFLVERNMYELQYDFF</sequence>
<dbReference type="EC" id="3.5.2.9" evidence="5"/>
<evidence type="ECO:0000313" key="5">
    <source>
        <dbReference type="EMBL" id="RXJ00252.1"/>
    </source>
</evidence>
<dbReference type="RefSeq" id="WP_129078473.1">
    <property type="nucleotide sequence ID" value="NZ_QOUX01000039.1"/>
</dbReference>
<dbReference type="GO" id="GO:0005524">
    <property type="term" value="F:ATP binding"/>
    <property type="evidence" value="ECO:0007669"/>
    <property type="project" value="UniProtKB-KW"/>
</dbReference>
<comment type="caution">
    <text evidence="5">The sequence shown here is derived from an EMBL/GenBank/DDBJ whole genome shotgun (WGS) entry which is preliminary data.</text>
</comment>
<dbReference type="Gene3D" id="3.30.1360.40">
    <property type="match status" value="1"/>
</dbReference>
<protein>
    <submittedName>
        <fullName evidence="5">5-oxoprolinase subunit PxpB</fullName>
        <ecNumber evidence="5">3.5.2.9</ecNumber>
    </submittedName>
</protein>
<dbReference type="InterPro" id="IPR003833">
    <property type="entry name" value="CT_C_D"/>
</dbReference>
<dbReference type="SUPFAM" id="SSF50891">
    <property type="entry name" value="Cyclophilin-like"/>
    <property type="match status" value="1"/>
</dbReference>
<dbReference type="Gene3D" id="2.40.100.10">
    <property type="entry name" value="Cyclophilin-like"/>
    <property type="match status" value="1"/>
</dbReference>
<gene>
    <name evidence="5" type="primary">pxpB</name>
    <name evidence="5" type="ORF">DS745_12010</name>
</gene>
<dbReference type="SMART" id="SM00796">
    <property type="entry name" value="AHS1"/>
    <property type="match status" value="1"/>
</dbReference>
<dbReference type="EMBL" id="QOUX01000039">
    <property type="protein sequence ID" value="RXJ00252.1"/>
    <property type="molecule type" value="Genomic_DNA"/>
</dbReference>